<feature type="region of interest" description="Disordered" evidence="1">
    <location>
        <begin position="1"/>
        <end position="20"/>
    </location>
</feature>
<dbReference type="EMBL" id="JAPQKL010000008">
    <property type="protein sequence ID" value="KAJ5120814.1"/>
    <property type="molecule type" value="Genomic_DNA"/>
</dbReference>
<accession>A0A9W9GIC7</accession>
<evidence type="ECO:0000256" key="1">
    <source>
        <dbReference type="SAM" id="MobiDB-lite"/>
    </source>
</evidence>
<keyword evidence="3" id="KW-1185">Reference proteome</keyword>
<sequence>MPNRRPPKRKPPRRPPNPRKMNEIIINHLKDWAAETAPIFYKDAVFIPNRSCILTDEDCAFFAAYIQNATPMEREALQATDLRTTLETWGFPDEISEGLVTVLKNAYKTALKESTPKKRKKRVY</sequence>
<reference evidence="2" key="2">
    <citation type="journal article" date="2023" name="IMA Fungus">
        <title>Comparative genomic study of the Penicillium genus elucidates a diverse pangenome and 15 lateral gene transfer events.</title>
        <authorList>
            <person name="Petersen C."/>
            <person name="Sorensen T."/>
            <person name="Nielsen M.R."/>
            <person name="Sondergaard T.E."/>
            <person name="Sorensen J.L."/>
            <person name="Fitzpatrick D.A."/>
            <person name="Frisvad J.C."/>
            <person name="Nielsen K.L."/>
        </authorList>
    </citation>
    <scope>NUCLEOTIDE SEQUENCE</scope>
    <source>
        <strain evidence="2">IBT 22155</strain>
    </source>
</reference>
<reference evidence="2" key="1">
    <citation type="submission" date="2022-11" db="EMBL/GenBank/DDBJ databases">
        <authorList>
            <person name="Petersen C."/>
        </authorList>
    </citation>
    <scope>NUCLEOTIDE SEQUENCE</scope>
    <source>
        <strain evidence="2">IBT 22155</strain>
    </source>
</reference>
<organism evidence="2 3">
    <name type="scientific">Penicillium bovifimosum</name>
    <dbReference type="NCBI Taxonomy" id="126998"/>
    <lineage>
        <taxon>Eukaryota</taxon>
        <taxon>Fungi</taxon>
        <taxon>Dikarya</taxon>
        <taxon>Ascomycota</taxon>
        <taxon>Pezizomycotina</taxon>
        <taxon>Eurotiomycetes</taxon>
        <taxon>Eurotiomycetidae</taxon>
        <taxon>Eurotiales</taxon>
        <taxon>Aspergillaceae</taxon>
        <taxon>Penicillium</taxon>
    </lineage>
</organism>
<proteinExistence type="predicted"/>
<gene>
    <name evidence="2" type="ORF">N7515_010202</name>
</gene>
<name>A0A9W9GIC7_9EURO</name>
<protein>
    <submittedName>
        <fullName evidence="2">Uncharacterized protein</fullName>
    </submittedName>
</protein>
<dbReference type="AlphaFoldDB" id="A0A9W9GIC7"/>
<dbReference type="Proteomes" id="UP001149079">
    <property type="component" value="Unassembled WGS sequence"/>
</dbReference>
<evidence type="ECO:0000313" key="3">
    <source>
        <dbReference type="Proteomes" id="UP001149079"/>
    </source>
</evidence>
<dbReference type="GeneID" id="81410116"/>
<comment type="caution">
    <text evidence="2">The sequence shown here is derived from an EMBL/GenBank/DDBJ whole genome shotgun (WGS) entry which is preliminary data.</text>
</comment>
<evidence type="ECO:0000313" key="2">
    <source>
        <dbReference type="EMBL" id="KAJ5120814.1"/>
    </source>
</evidence>
<feature type="compositionally biased region" description="Basic residues" evidence="1">
    <location>
        <begin position="1"/>
        <end position="17"/>
    </location>
</feature>
<dbReference type="RefSeq" id="XP_056517318.1">
    <property type="nucleotide sequence ID" value="XM_056670945.1"/>
</dbReference>